<evidence type="ECO:0000313" key="2">
    <source>
        <dbReference type="Proteomes" id="UP000223913"/>
    </source>
</evidence>
<gene>
    <name evidence="1" type="ORF">CRP01_37535</name>
</gene>
<dbReference type="Proteomes" id="UP000223913">
    <property type="component" value="Unassembled WGS sequence"/>
</dbReference>
<dbReference type="AlphaFoldDB" id="A0A2D0MYM0"/>
<dbReference type="EMBL" id="PDUD01000056">
    <property type="protein sequence ID" value="PHN01371.1"/>
    <property type="molecule type" value="Genomic_DNA"/>
</dbReference>
<sequence length="270" mass="31558">MKYILIFVISLGFACAATGQSYQDKWIQDSLKVETIKAACSARQIRNLIDLGTQLQAFGVDDQSISIVRRNLQYGAEHQIWWVDFLQTKSQEYFSLILWNGQIIALELYESGLEDINFRHTDREKMLELRQLKEQDFGTIALSDDLLFPLEIKIFGHWCSIGGVPPTYALRMLDLVNEKNKAVLSNWLLSFDPEIQAYATEGLYYLEQEGIPRSRQELELIEKLNMISNTLIKCEGCFYYVKRKFREDLDKKSLKRSYKAYKESGWIYRE</sequence>
<dbReference type="PROSITE" id="PS51257">
    <property type="entry name" value="PROKAR_LIPOPROTEIN"/>
    <property type="match status" value="1"/>
</dbReference>
<name>A0A2D0MYM0_FLAN2</name>
<comment type="caution">
    <text evidence="1">The sequence shown here is derived from an EMBL/GenBank/DDBJ whole genome shotgun (WGS) entry which is preliminary data.</text>
</comment>
<evidence type="ECO:0000313" key="1">
    <source>
        <dbReference type="EMBL" id="PHN01371.1"/>
    </source>
</evidence>
<keyword evidence="2" id="KW-1185">Reference proteome</keyword>
<accession>A0A2D0MYM0</accession>
<protein>
    <submittedName>
        <fullName evidence="1">Uncharacterized protein</fullName>
    </submittedName>
</protein>
<organism evidence="1 2">
    <name type="scientific">Flavilitoribacter nigricans (strain ATCC 23147 / DSM 23189 / NBRC 102662 / NCIMB 1420 / SS-2)</name>
    <name type="common">Lewinella nigricans</name>
    <dbReference type="NCBI Taxonomy" id="1122177"/>
    <lineage>
        <taxon>Bacteria</taxon>
        <taxon>Pseudomonadati</taxon>
        <taxon>Bacteroidota</taxon>
        <taxon>Saprospiria</taxon>
        <taxon>Saprospirales</taxon>
        <taxon>Lewinellaceae</taxon>
        <taxon>Flavilitoribacter</taxon>
    </lineage>
</organism>
<reference evidence="1 2" key="1">
    <citation type="submission" date="2017-10" db="EMBL/GenBank/DDBJ databases">
        <title>The draft genome sequence of Lewinella nigricans NBRC 102662.</title>
        <authorList>
            <person name="Wang K."/>
        </authorList>
    </citation>
    <scope>NUCLEOTIDE SEQUENCE [LARGE SCALE GENOMIC DNA]</scope>
    <source>
        <strain evidence="1 2">NBRC 102662</strain>
    </source>
</reference>
<proteinExistence type="predicted"/>